<dbReference type="EMBL" id="QUWK01000002">
    <property type="protein sequence ID" value="RFU95760.1"/>
    <property type="molecule type" value="Genomic_DNA"/>
</dbReference>
<dbReference type="InterPro" id="IPR005122">
    <property type="entry name" value="Uracil-DNA_glycosylase-like"/>
</dbReference>
<keyword evidence="11" id="KW-0234">DNA repair</keyword>
<sequence length="249" mass="27698">MSEREERREQLASALMDFLALCDEAEAVITGKDVTYSEHVDFSSVVDTVLPLPVDKDSIQGTNLKQLEALVSRCTKCRLSEGRTHTVFGEGVVPARLMVIGEGPGAEEDACGRAFVGRAGKYLDSWLSSISMDRTTNVYIANIVKCRPPENRNPHPDEVQACIGYLKRQVQLIKPEIILLAGSVAARSLLDVPEGVGKLRGRFHRYEGIPVLVTYHPAGVLRNPEYRRPVWEDLKKVAAYLNIQLPRRS</sequence>
<evidence type="ECO:0000256" key="11">
    <source>
        <dbReference type="ARBA" id="ARBA00023204"/>
    </source>
</evidence>
<proteinExistence type="inferred from homology"/>
<keyword evidence="10" id="KW-0411">Iron-sulfur</keyword>
<dbReference type="SUPFAM" id="SSF52141">
    <property type="entry name" value="Uracil-DNA glycosylase-like"/>
    <property type="match status" value="1"/>
</dbReference>
<keyword evidence="9" id="KW-0408">Iron</keyword>
<dbReference type="Gene3D" id="3.40.470.10">
    <property type="entry name" value="Uracil-DNA glycosylase-like domain"/>
    <property type="match status" value="1"/>
</dbReference>
<dbReference type="GO" id="GO:0006281">
    <property type="term" value="P:DNA repair"/>
    <property type="evidence" value="ECO:0007669"/>
    <property type="project" value="UniProtKB-KW"/>
</dbReference>
<comment type="caution">
    <text evidence="13">The sequence shown here is derived from an EMBL/GenBank/DDBJ whole genome shotgun (WGS) entry which is preliminary data.</text>
</comment>
<evidence type="ECO:0000256" key="8">
    <source>
        <dbReference type="ARBA" id="ARBA00022801"/>
    </source>
</evidence>
<keyword evidence="7" id="KW-0227">DNA damage</keyword>
<keyword evidence="14" id="KW-1185">Reference proteome</keyword>
<evidence type="ECO:0000256" key="4">
    <source>
        <dbReference type="ARBA" id="ARBA00019403"/>
    </source>
</evidence>
<keyword evidence="6" id="KW-0479">Metal-binding</keyword>
<reference evidence="13 14" key="2">
    <citation type="submission" date="2018-09" db="EMBL/GenBank/DDBJ databases">
        <title>Genome of Sphaerochaeta halotolerans strain 4-11.</title>
        <authorList>
            <person name="Nazina T.N."/>
            <person name="Sokolova D.S."/>
        </authorList>
    </citation>
    <scope>NUCLEOTIDE SEQUENCE [LARGE SCALE GENOMIC DNA]</scope>
    <source>
        <strain evidence="13 14">4-11</strain>
    </source>
</reference>
<organism evidence="13 14">
    <name type="scientific">Sphaerochaeta halotolerans</name>
    <dbReference type="NCBI Taxonomy" id="2293840"/>
    <lineage>
        <taxon>Bacteria</taxon>
        <taxon>Pseudomonadati</taxon>
        <taxon>Spirochaetota</taxon>
        <taxon>Spirochaetia</taxon>
        <taxon>Spirochaetales</taxon>
        <taxon>Sphaerochaetaceae</taxon>
        <taxon>Sphaerochaeta</taxon>
    </lineage>
</organism>
<dbReference type="OrthoDB" id="5290748at2"/>
<evidence type="ECO:0000313" key="14">
    <source>
        <dbReference type="Proteomes" id="UP000264002"/>
    </source>
</evidence>
<gene>
    <name evidence="13" type="ORF">DYP60_01775</name>
</gene>
<dbReference type="EC" id="3.2.2.27" evidence="3"/>
<protein>
    <recommendedName>
        <fullName evidence="4">Type-4 uracil-DNA glycosylase</fullName>
        <ecNumber evidence="3">3.2.2.27</ecNumber>
    </recommendedName>
</protein>
<dbReference type="InterPro" id="IPR036895">
    <property type="entry name" value="Uracil-DNA_glycosylase-like_sf"/>
</dbReference>
<evidence type="ECO:0000313" key="13">
    <source>
        <dbReference type="EMBL" id="RFU95760.1"/>
    </source>
</evidence>
<evidence type="ECO:0000259" key="12">
    <source>
        <dbReference type="SMART" id="SM00986"/>
    </source>
</evidence>
<dbReference type="GO" id="GO:0051539">
    <property type="term" value="F:4 iron, 4 sulfur cluster binding"/>
    <property type="evidence" value="ECO:0007669"/>
    <property type="project" value="UniProtKB-KW"/>
</dbReference>
<comment type="catalytic activity">
    <reaction evidence="1">
        <text>Hydrolyzes single-stranded DNA or mismatched double-stranded DNA and polynucleotides, releasing free uracil.</text>
        <dbReference type="EC" id="3.2.2.27"/>
    </reaction>
</comment>
<reference evidence="14" key="1">
    <citation type="submission" date="2018-08" db="EMBL/GenBank/DDBJ databases">
        <authorList>
            <person name="Grouzdev D.S."/>
            <person name="Krutkina M.S."/>
        </authorList>
    </citation>
    <scope>NUCLEOTIDE SEQUENCE [LARGE SCALE GENOMIC DNA]</scope>
    <source>
        <strain evidence="14">4-11</strain>
    </source>
</reference>
<dbReference type="AlphaFoldDB" id="A0A372MKN4"/>
<dbReference type="GO" id="GO:0046872">
    <property type="term" value="F:metal ion binding"/>
    <property type="evidence" value="ECO:0007669"/>
    <property type="project" value="UniProtKB-KW"/>
</dbReference>
<evidence type="ECO:0000256" key="2">
    <source>
        <dbReference type="ARBA" id="ARBA00006521"/>
    </source>
</evidence>
<dbReference type="GO" id="GO:0004844">
    <property type="term" value="F:uracil DNA N-glycosylase activity"/>
    <property type="evidence" value="ECO:0007669"/>
    <property type="project" value="UniProtKB-EC"/>
</dbReference>
<accession>A0A372MKN4</accession>
<dbReference type="PANTHER" id="PTHR33693:SF1">
    <property type="entry name" value="TYPE-4 URACIL-DNA GLYCOSYLASE"/>
    <property type="match status" value="1"/>
</dbReference>
<dbReference type="InterPro" id="IPR005273">
    <property type="entry name" value="Ura-DNA_glyco_family4"/>
</dbReference>
<dbReference type="InterPro" id="IPR051536">
    <property type="entry name" value="UDG_Type-4/5"/>
</dbReference>
<evidence type="ECO:0000256" key="9">
    <source>
        <dbReference type="ARBA" id="ARBA00023004"/>
    </source>
</evidence>
<dbReference type="SMART" id="SM00987">
    <property type="entry name" value="UreE_C"/>
    <property type="match status" value="1"/>
</dbReference>
<dbReference type="Pfam" id="PF03167">
    <property type="entry name" value="UDG"/>
    <property type="match status" value="1"/>
</dbReference>
<evidence type="ECO:0000256" key="7">
    <source>
        <dbReference type="ARBA" id="ARBA00022763"/>
    </source>
</evidence>
<evidence type="ECO:0000256" key="5">
    <source>
        <dbReference type="ARBA" id="ARBA00022485"/>
    </source>
</evidence>
<evidence type="ECO:0000256" key="10">
    <source>
        <dbReference type="ARBA" id="ARBA00023014"/>
    </source>
</evidence>
<dbReference type="NCBIfam" id="TIGR00758">
    <property type="entry name" value="UDG_fam4"/>
    <property type="match status" value="1"/>
</dbReference>
<keyword evidence="5" id="KW-0004">4Fe-4S</keyword>
<name>A0A372MKN4_9SPIR</name>
<dbReference type="Proteomes" id="UP000264002">
    <property type="component" value="Unassembled WGS sequence"/>
</dbReference>
<evidence type="ECO:0000256" key="6">
    <source>
        <dbReference type="ARBA" id="ARBA00022723"/>
    </source>
</evidence>
<comment type="similarity">
    <text evidence="2">Belongs to the uracil-DNA glycosylase (UDG) superfamily. Type 4 (UDGa) family.</text>
</comment>
<dbReference type="CDD" id="cd10030">
    <property type="entry name" value="UDG-F4_TTUDGA_SPO1dp_like"/>
    <property type="match status" value="1"/>
</dbReference>
<dbReference type="RefSeq" id="WP_117329157.1">
    <property type="nucleotide sequence ID" value="NZ_QUWK01000002.1"/>
</dbReference>
<feature type="domain" description="Uracil-DNA glycosylase-like" evidence="12">
    <location>
        <begin position="88"/>
        <end position="235"/>
    </location>
</feature>
<dbReference type="PANTHER" id="PTHR33693">
    <property type="entry name" value="TYPE-5 URACIL-DNA GLYCOSYLASE"/>
    <property type="match status" value="1"/>
</dbReference>
<keyword evidence="8" id="KW-0378">Hydrolase</keyword>
<evidence type="ECO:0000256" key="1">
    <source>
        <dbReference type="ARBA" id="ARBA00001400"/>
    </source>
</evidence>
<evidence type="ECO:0000256" key="3">
    <source>
        <dbReference type="ARBA" id="ARBA00012030"/>
    </source>
</evidence>
<dbReference type="SMART" id="SM00986">
    <property type="entry name" value="UDG"/>
    <property type="match status" value="1"/>
</dbReference>